<dbReference type="PANTHER" id="PTHR30246">
    <property type="entry name" value="2-KETO-3-DEOXY-6-PHOSPHOGLUCONATE ALDOLASE"/>
    <property type="match status" value="1"/>
</dbReference>
<evidence type="ECO:0000313" key="7">
    <source>
        <dbReference type="Proteomes" id="UP001305702"/>
    </source>
</evidence>
<dbReference type="InterPro" id="IPR031338">
    <property type="entry name" value="KDPG/KHG_AS_2"/>
</dbReference>
<dbReference type="InterPro" id="IPR000887">
    <property type="entry name" value="Aldlse_KDPG_KHG"/>
</dbReference>
<dbReference type="Pfam" id="PF01081">
    <property type="entry name" value="Aldolase"/>
    <property type="match status" value="1"/>
</dbReference>
<sequence>MNREQGLRQIEDTRIVAIVRGVEPKHIQPVAEALLQGGITVMEVTLNTVGALDSIRELREAMDGRMFIGAGTVLDRDDAQRAVEAGASFLVTPNVEEEAIRYAADRQLPVFPGAMTPTEIVKAWKAGATAVKLFPSASFGLSFIKELRGPLGHIPMVAVGGVNEGNLSDYLKAGCYAVGIGSSLFPLAEIAQGRYEAVTAKARSLTDSVTRHHARS</sequence>
<dbReference type="InterPro" id="IPR013785">
    <property type="entry name" value="Aldolase_TIM"/>
</dbReference>
<keyword evidence="4" id="KW-0456">Lyase</keyword>
<comment type="similarity">
    <text evidence="2">Belongs to the KHG/KDPG aldolase family.</text>
</comment>
<keyword evidence="5" id="KW-0119">Carbohydrate metabolism</keyword>
<dbReference type="NCBIfam" id="TIGR01182">
    <property type="entry name" value="eda"/>
    <property type="match status" value="1"/>
</dbReference>
<accession>A0AA96RDH1</accession>
<dbReference type="AlphaFoldDB" id="A0AA96RDH1"/>
<dbReference type="SUPFAM" id="SSF51569">
    <property type="entry name" value="Aldolase"/>
    <property type="match status" value="1"/>
</dbReference>
<name>A0AA96RDH1_9BACL</name>
<comment type="subunit">
    <text evidence="3">Homotrimer.</text>
</comment>
<reference evidence="6 7" key="1">
    <citation type="submission" date="2022-02" db="EMBL/GenBank/DDBJ databases">
        <title>Paenibacillus sp. MBLB1776 Whole Genome Shotgun Sequencing.</title>
        <authorList>
            <person name="Hwang C.Y."/>
            <person name="Cho E.-S."/>
            <person name="Seo M.-J."/>
        </authorList>
    </citation>
    <scope>NUCLEOTIDE SEQUENCE [LARGE SCALE GENOMIC DNA]</scope>
    <source>
        <strain evidence="6 7">MBLB1776</strain>
    </source>
</reference>
<evidence type="ECO:0000256" key="4">
    <source>
        <dbReference type="ARBA" id="ARBA00023239"/>
    </source>
</evidence>
<dbReference type="PROSITE" id="PS00160">
    <property type="entry name" value="ALDOLASE_KDPG_KHG_2"/>
    <property type="match status" value="1"/>
</dbReference>
<dbReference type="RefSeq" id="WP_315603596.1">
    <property type="nucleotide sequence ID" value="NZ_CP130318.1"/>
</dbReference>
<evidence type="ECO:0000256" key="3">
    <source>
        <dbReference type="ARBA" id="ARBA00011233"/>
    </source>
</evidence>
<gene>
    <name evidence="6" type="ORF">MJA45_19635</name>
</gene>
<dbReference type="KEGG" id="paun:MJA45_19635"/>
<dbReference type="EMBL" id="CP130318">
    <property type="protein sequence ID" value="WNQ09822.1"/>
    <property type="molecule type" value="Genomic_DNA"/>
</dbReference>
<protein>
    <submittedName>
        <fullName evidence="6">Bifunctional 4-hydroxy-2-oxoglutarate aldolase/2-dehydro-3-deoxy-phosphogluconate aldolase</fullName>
    </submittedName>
</protein>
<comment type="pathway">
    <text evidence="1">Carbohydrate acid metabolism.</text>
</comment>
<dbReference type="Proteomes" id="UP001305702">
    <property type="component" value="Chromosome"/>
</dbReference>
<proteinExistence type="inferred from homology"/>
<dbReference type="Gene3D" id="3.20.20.70">
    <property type="entry name" value="Aldolase class I"/>
    <property type="match status" value="1"/>
</dbReference>
<evidence type="ECO:0000313" key="6">
    <source>
        <dbReference type="EMBL" id="WNQ09822.1"/>
    </source>
</evidence>
<evidence type="ECO:0000256" key="5">
    <source>
        <dbReference type="ARBA" id="ARBA00023277"/>
    </source>
</evidence>
<dbReference type="CDD" id="cd00452">
    <property type="entry name" value="KDPG_aldolase"/>
    <property type="match status" value="1"/>
</dbReference>
<keyword evidence="7" id="KW-1185">Reference proteome</keyword>
<dbReference type="PANTHER" id="PTHR30246:SF1">
    <property type="entry name" value="2-DEHYDRO-3-DEOXY-6-PHOSPHOGALACTONATE ALDOLASE-RELATED"/>
    <property type="match status" value="1"/>
</dbReference>
<evidence type="ECO:0000256" key="1">
    <source>
        <dbReference type="ARBA" id="ARBA00004761"/>
    </source>
</evidence>
<organism evidence="6 7">
    <name type="scientific">Paenibacillus aurantius</name>
    <dbReference type="NCBI Taxonomy" id="2918900"/>
    <lineage>
        <taxon>Bacteria</taxon>
        <taxon>Bacillati</taxon>
        <taxon>Bacillota</taxon>
        <taxon>Bacilli</taxon>
        <taxon>Bacillales</taxon>
        <taxon>Paenibacillaceae</taxon>
        <taxon>Paenibacillus</taxon>
    </lineage>
</organism>
<evidence type="ECO:0000256" key="2">
    <source>
        <dbReference type="ARBA" id="ARBA00006906"/>
    </source>
</evidence>
<dbReference type="GO" id="GO:0016829">
    <property type="term" value="F:lyase activity"/>
    <property type="evidence" value="ECO:0007669"/>
    <property type="project" value="UniProtKB-KW"/>
</dbReference>